<gene>
    <name evidence="2" type="ORF">N7493_001397</name>
</gene>
<evidence type="ECO:0008006" key="4">
    <source>
        <dbReference type="Google" id="ProtNLM"/>
    </source>
</evidence>
<dbReference type="Gene3D" id="3.40.50.300">
    <property type="entry name" value="P-loop containing nucleotide triphosphate hydrolases"/>
    <property type="match status" value="1"/>
</dbReference>
<dbReference type="SUPFAM" id="SSF52540">
    <property type="entry name" value="P-loop containing nucleoside triphosphate hydrolases"/>
    <property type="match status" value="1"/>
</dbReference>
<organism evidence="2 3">
    <name type="scientific">Penicillium malachiteum</name>
    <dbReference type="NCBI Taxonomy" id="1324776"/>
    <lineage>
        <taxon>Eukaryota</taxon>
        <taxon>Fungi</taxon>
        <taxon>Dikarya</taxon>
        <taxon>Ascomycota</taxon>
        <taxon>Pezizomycotina</taxon>
        <taxon>Eurotiomycetes</taxon>
        <taxon>Eurotiomycetidae</taxon>
        <taxon>Eurotiales</taxon>
        <taxon>Aspergillaceae</taxon>
        <taxon>Penicillium</taxon>
    </lineage>
</organism>
<accession>A0AAD6MZU3</accession>
<evidence type="ECO:0000256" key="1">
    <source>
        <dbReference type="SAM" id="MobiDB-lite"/>
    </source>
</evidence>
<evidence type="ECO:0000313" key="3">
    <source>
        <dbReference type="Proteomes" id="UP001215712"/>
    </source>
</evidence>
<protein>
    <recommendedName>
        <fullName evidence="4">NACHT domain-containing protein</fullName>
    </recommendedName>
</protein>
<name>A0AAD6MZU3_9EURO</name>
<keyword evidence="3" id="KW-1185">Reference proteome</keyword>
<dbReference type="Proteomes" id="UP001215712">
    <property type="component" value="Unassembled WGS sequence"/>
</dbReference>
<dbReference type="InterPro" id="IPR027417">
    <property type="entry name" value="P-loop_NTPase"/>
</dbReference>
<feature type="compositionally biased region" description="Polar residues" evidence="1">
    <location>
        <begin position="18"/>
        <end position="33"/>
    </location>
</feature>
<dbReference type="EMBL" id="JAQJAN010000002">
    <property type="protein sequence ID" value="KAJ5738242.1"/>
    <property type="molecule type" value="Genomic_DNA"/>
</dbReference>
<proteinExistence type="predicted"/>
<comment type="caution">
    <text evidence="2">The sequence shown here is derived from an EMBL/GenBank/DDBJ whole genome shotgun (WGS) entry which is preliminary data.</text>
</comment>
<reference evidence="2" key="2">
    <citation type="submission" date="2023-01" db="EMBL/GenBank/DDBJ databases">
        <authorList>
            <person name="Petersen C."/>
        </authorList>
    </citation>
    <scope>NUCLEOTIDE SEQUENCE</scope>
    <source>
        <strain evidence="2">IBT 17514</strain>
    </source>
</reference>
<reference evidence="2" key="1">
    <citation type="journal article" date="2023" name="IMA Fungus">
        <title>Comparative genomic study of the Penicillium genus elucidates a diverse pangenome and 15 lateral gene transfer events.</title>
        <authorList>
            <person name="Petersen C."/>
            <person name="Sorensen T."/>
            <person name="Nielsen M.R."/>
            <person name="Sondergaard T.E."/>
            <person name="Sorensen J.L."/>
            <person name="Fitzpatrick D.A."/>
            <person name="Frisvad J.C."/>
            <person name="Nielsen K.L."/>
        </authorList>
    </citation>
    <scope>NUCLEOTIDE SEQUENCE</scope>
    <source>
        <strain evidence="2">IBT 17514</strain>
    </source>
</reference>
<sequence>MRECYVNLTIIEQLSKGKGQSEQDNPQHQSPFSLTGRLNVETPKQDLQVEMCEFQAKKILIRGQAGVGKTTLCKKMIHDFTRP</sequence>
<feature type="region of interest" description="Disordered" evidence="1">
    <location>
        <begin position="16"/>
        <end position="35"/>
    </location>
</feature>
<evidence type="ECO:0000313" key="2">
    <source>
        <dbReference type="EMBL" id="KAJ5738242.1"/>
    </source>
</evidence>
<dbReference type="AlphaFoldDB" id="A0AAD6MZU3"/>